<dbReference type="PANTHER" id="PTHR11006:SF53">
    <property type="entry name" value="PROTEIN ARGININE N-METHYLTRANSFERASE 3"/>
    <property type="match status" value="1"/>
</dbReference>
<accession>A0A423U1E9</accession>
<dbReference type="PANTHER" id="PTHR11006">
    <property type="entry name" value="PROTEIN ARGININE N-METHYLTRANSFERASE"/>
    <property type="match status" value="1"/>
</dbReference>
<dbReference type="OrthoDB" id="7848332at2759"/>
<dbReference type="FunFam" id="3.40.50.150:FF:000003">
    <property type="entry name" value="Blast:Protein arginine N-methyltransferase 1"/>
    <property type="match status" value="1"/>
</dbReference>
<sequence length="382" mass="44005">MFDVEELTSQEEQSNNKTADPTALQARCDEFQEIIEKQRETMTRMLQAAHANSTIDNEKPMRTVGDIRPEEDEGYFNSYAHFDIHHEMLSDRVRTESYRDAILKNASLFKDKRVLDLGCGTSILSMFSAKAGANVTGVDMSDVIYKAMDIVKENNLEDVIKLHKGKLEDLEFEHKFDYIVSEWMGYFLLFEGMLDSVLYARDKHLAEGGLLLPNRCTMHLVGMEDEEAFHKYVSFWDDVYGFKMTCMKGDVVKEANTDIIKEEKIITSSDTILDLDLMTITPNDTEFSSEFSLTVQRDGLLTGFVGYFDTYFEMPTPVFFSTGPHATPTHWKQTVFYLPEPHNVKKDEVIKGVISVRRKRREIRSLDVGISFNNKKFKYLVE</sequence>
<comment type="caution">
    <text evidence="10">The sequence shown here is derived from an EMBL/GenBank/DDBJ whole genome shotgun (WGS) entry which is preliminary data.</text>
</comment>
<evidence type="ECO:0000313" key="11">
    <source>
        <dbReference type="Proteomes" id="UP000283509"/>
    </source>
</evidence>
<comment type="catalytic activity">
    <reaction evidence="5">
        <text>L-arginyl-[protein] + S-adenosyl-L-methionine = N(omega)-methyl-L-arginyl-[protein] + S-adenosyl-L-homocysteine + H(+)</text>
        <dbReference type="Rhea" id="RHEA:48100"/>
        <dbReference type="Rhea" id="RHEA-COMP:10532"/>
        <dbReference type="Rhea" id="RHEA-COMP:11990"/>
        <dbReference type="ChEBI" id="CHEBI:15378"/>
        <dbReference type="ChEBI" id="CHEBI:29965"/>
        <dbReference type="ChEBI" id="CHEBI:57856"/>
        <dbReference type="ChEBI" id="CHEBI:59789"/>
        <dbReference type="ChEBI" id="CHEBI:65280"/>
    </reaction>
    <physiologicalReaction direction="left-to-right" evidence="5">
        <dbReference type="Rhea" id="RHEA:48101"/>
    </physiologicalReaction>
</comment>
<evidence type="ECO:0000259" key="8">
    <source>
        <dbReference type="Pfam" id="PF13649"/>
    </source>
</evidence>
<evidence type="ECO:0000256" key="2">
    <source>
        <dbReference type="ARBA" id="ARBA00022603"/>
    </source>
</evidence>
<dbReference type="CDD" id="cd02440">
    <property type="entry name" value="AdoMet_MTases"/>
    <property type="match status" value="1"/>
</dbReference>
<keyword evidence="3 6" id="KW-0808">Transferase</keyword>
<dbReference type="EMBL" id="QCYY01000812">
    <property type="protein sequence ID" value="ROT82521.1"/>
    <property type="molecule type" value="Genomic_DNA"/>
</dbReference>
<proteinExistence type="predicted"/>
<keyword evidence="4 6" id="KW-0949">S-adenosyl-L-methionine</keyword>
<organism evidence="10 11">
    <name type="scientific">Penaeus vannamei</name>
    <name type="common">Whiteleg shrimp</name>
    <name type="synonym">Litopenaeus vannamei</name>
    <dbReference type="NCBI Taxonomy" id="6689"/>
    <lineage>
        <taxon>Eukaryota</taxon>
        <taxon>Metazoa</taxon>
        <taxon>Ecdysozoa</taxon>
        <taxon>Arthropoda</taxon>
        <taxon>Crustacea</taxon>
        <taxon>Multicrustacea</taxon>
        <taxon>Malacostraca</taxon>
        <taxon>Eumalacostraca</taxon>
        <taxon>Eucarida</taxon>
        <taxon>Decapoda</taxon>
        <taxon>Dendrobranchiata</taxon>
        <taxon>Penaeoidea</taxon>
        <taxon>Penaeidae</taxon>
        <taxon>Penaeus</taxon>
    </lineage>
</organism>
<dbReference type="Gene3D" id="3.40.50.150">
    <property type="entry name" value="Vaccinia Virus protein VP39"/>
    <property type="match status" value="1"/>
</dbReference>
<evidence type="ECO:0000256" key="4">
    <source>
        <dbReference type="ARBA" id="ARBA00022691"/>
    </source>
</evidence>
<evidence type="ECO:0000256" key="6">
    <source>
        <dbReference type="PROSITE-ProRule" id="PRU01015"/>
    </source>
</evidence>
<dbReference type="PROSITE" id="PS51678">
    <property type="entry name" value="SAM_MT_PRMT"/>
    <property type="match status" value="1"/>
</dbReference>
<evidence type="ECO:0000313" key="10">
    <source>
        <dbReference type="EMBL" id="ROT82521.1"/>
    </source>
</evidence>
<evidence type="ECO:0000256" key="1">
    <source>
        <dbReference type="ARBA" id="ARBA00011925"/>
    </source>
</evidence>
<evidence type="ECO:0000259" key="9">
    <source>
        <dbReference type="Pfam" id="PF22528"/>
    </source>
</evidence>
<dbReference type="Gene3D" id="2.70.160.11">
    <property type="entry name" value="Hnrnp arginine n-methyltransferase1"/>
    <property type="match status" value="1"/>
</dbReference>
<feature type="region of interest" description="Disordered" evidence="7">
    <location>
        <begin position="1"/>
        <end position="23"/>
    </location>
</feature>
<protein>
    <recommendedName>
        <fullName evidence="1">type I protein arginine methyltransferase</fullName>
        <ecNumber evidence="1">2.1.1.319</ecNumber>
    </recommendedName>
</protein>
<feature type="compositionally biased region" description="Polar residues" evidence="7">
    <location>
        <begin position="10"/>
        <end position="19"/>
    </location>
</feature>
<dbReference type="GO" id="GO:0042054">
    <property type="term" value="F:histone methyltransferase activity"/>
    <property type="evidence" value="ECO:0007669"/>
    <property type="project" value="TreeGrafter"/>
</dbReference>
<name>A0A423U1E9_PENVA</name>
<feature type="domain" description="Protein arginine N-methyltransferase" evidence="9">
    <location>
        <begin position="215"/>
        <end position="374"/>
    </location>
</feature>
<dbReference type="InterPro" id="IPR055135">
    <property type="entry name" value="PRMT_dom"/>
</dbReference>
<feature type="domain" description="Methyltransferase" evidence="8">
    <location>
        <begin position="114"/>
        <end position="209"/>
    </location>
</feature>
<dbReference type="InterPro" id="IPR025799">
    <property type="entry name" value="Arg_MeTrfase"/>
</dbReference>
<dbReference type="GO" id="GO:0005634">
    <property type="term" value="C:nucleus"/>
    <property type="evidence" value="ECO:0007669"/>
    <property type="project" value="TreeGrafter"/>
</dbReference>
<dbReference type="EC" id="2.1.1.319" evidence="1"/>
<dbReference type="GO" id="GO:0035242">
    <property type="term" value="F:protein-arginine omega-N asymmetric methyltransferase activity"/>
    <property type="evidence" value="ECO:0007669"/>
    <property type="project" value="UniProtKB-EC"/>
</dbReference>
<dbReference type="STRING" id="6689.A0A423U1E9"/>
<evidence type="ECO:0000256" key="5">
    <source>
        <dbReference type="ARBA" id="ARBA00049303"/>
    </source>
</evidence>
<keyword evidence="11" id="KW-1185">Reference proteome</keyword>
<dbReference type="FunFam" id="2.70.160.11:FF:000001">
    <property type="entry name" value="Blast:Protein arginine N-methyltransferase 1"/>
    <property type="match status" value="1"/>
</dbReference>
<dbReference type="AlphaFoldDB" id="A0A423U1E9"/>
<dbReference type="SUPFAM" id="SSF53335">
    <property type="entry name" value="S-adenosyl-L-methionine-dependent methyltransferases"/>
    <property type="match status" value="1"/>
</dbReference>
<keyword evidence="2 6" id="KW-0489">Methyltransferase</keyword>
<dbReference type="Proteomes" id="UP000283509">
    <property type="component" value="Unassembled WGS sequence"/>
</dbReference>
<dbReference type="Pfam" id="PF22528">
    <property type="entry name" value="PRMT_C"/>
    <property type="match status" value="1"/>
</dbReference>
<dbReference type="GO" id="GO:0032259">
    <property type="term" value="P:methylation"/>
    <property type="evidence" value="ECO:0007669"/>
    <property type="project" value="UniProtKB-KW"/>
</dbReference>
<evidence type="ECO:0000256" key="3">
    <source>
        <dbReference type="ARBA" id="ARBA00022679"/>
    </source>
</evidence>
<reference evidence="10 11" key="2">
    <citation type="submission" date="2019-01" db="EMBL/GenBank/DDBJ databases">
        <title>The decoding of complex shrimp genome reveals the adaptation for benthos swimmer, frequently molting mechanism and breeding impact on genome.</title>
        <authorList>
            <person name="Sun Y."/>
            <person name="Gao Y."/>
            <person name="Yu Y."/>
        </authorList>
    </citation>
    <scope>NUCLEOTIDE SEQUENCE [LARGE SCALE GENOMIC DNA]</scope>
    <source>
        <tissue evidence="10">Muscle</tissue>
    </source>
</reference>
<evidence type="ECO:0000256" key="7">
    <source>
        <dbReference type="SAM" id="MobiDB-lite"/>
    </source>
</evidence>
<dbReference type="Pfam" id="PF13649">
    <property type="entry name" value="Methyltransf_25"/>
    <property type="match status" value="1"/>
</dbReference>
<gene>
    <name evidence="10" type="ORF">C7M84_024314</name>
</gene>
<dbReference type="InterPro" id="IPR029063">
    <property type="entry name" value="SAM-dependent_MTases_sf"/>
</dbReference>
<reference evidence="10 11" key="1">
    <citation type="submission" date="2018-04" db="EMBL/GenBank/DDBJ databases">
        <authorList>
            <person name="Zhang X."/>
            <person name="Yuan J."/>
            <person name="Li F."/>
            <person name="Xiang J."/>
        </authorList>
    </citation>
    <scope>NUCLEOTIDE SEQUENCE [LARGE SCALE GENOMIC DNA]</scope>
    <source>
        <tissue evidence="10">Muscle</tissue>
    </source>
</reference>
<dbReference type="InterPro" id="IPR041698">
    <property type="entry name" value="Methyltransf_25"/>
</dbReference>